<proteinExistence type="inferred from homology"/>
<keyword evidence="6 7" id="KW-0472">Membrane</keyword>
<dbReference type="PANTHER" id="PTHR30193">
    <property type="entry name" value="ABC TRANSPORTER PERMEASE PROTEIN"/>
    <property type="match status" value="1"/>
</dbReference>
<dbReference type="Proteomes" id="UP000442469">
    <property type="component" value="Unassembled WGS sequence"/>
</dbReference>
<gene>
    <name evidence="9" type="ORF">DJ90_4446</name>
    <name evidence="10" type="ORF">GNQ08_18800</name>
</gene>
<evidence type="ECO:0000313" key="12">
    <source>
        <dbReference type="Proteomes" id="UP000442469"/>
    </source>
</evidence>
<dbReference type="PROSITE" id="PS50928">
    <property type="entry name" value="ABC_TM1"/>
    <property type="match status" value="1"/>
</dbReference>
<evidence type="ECO:0000256" key="4">
    <source>
        <dbReference type="ARBA" id="ARBA00022692"/>
    </source>
</evidence>
<dbReference type="AlphaFoldDB" id="A0A090Z931"/>
<keyword evidence="5 7" id="KW-1133">Transmembrane helix</keyword>
<evidence type="ECO:0000256" key="1">
    <source>
        <dbReference type="ARBA" id="ARBA00004651"/>
    </source>
</evidence>
<dbReference type="EMBL" id="JMQA01000039">
    <property type="protein sequence ID" value="KFN00851.1"/>
    <property type="molecule type" value="Genomic_DNA"/>
</dbReference>
<protein>
    <submittedName>
        <fullName evidence="10">ABC transporter permease subunit</fullName>
    </submittedName>
    <submittedName>
        <fullName evidence="9">Binding--dependent transport system inner membrane component family protein</fullName>
    </submittedName>
</protein>
<dbReference type="InterPro" id="IPR000515">
    <property type="entry name" value="MetI-like"/>
</dbReference>
<dbReference type="InterPro" id="IPR035906">
    <property type="entry name" value="MetI-like_sf"/>
</dbReference>
<comment type="subcellular location">
    <subcellularLocation>
        <location evidence="1 7">Cell membrane</location>
        <topology evidence="1 7">Multi-pass membrane protein</topology>
    </subcellularLocation>
</comment>
<accession>A0A090Z931</accession>
<evidence type="ECO:0000313" key="10">
    <source>
        <dbReference type="EMBL" id="MUG24426.1"/>
    </source>
</evidence>
<evidence type="ECO:0000256" key="3">
    <source>
        <dbReference type="ARBA" id="ARBA00022475"/>
    </source>
</evidence>
<feature type="transmembrane region" description="Helical" evidence="7">
    <location>
        <begin position="24"/>
        <end position="47"/>
    </location>
</feature>
<name>A0A090Z931_PAEMA</name>
<dbReference type="PATRIC" id="fig|44252.3.peg.4688"/>
<keyword evidence="2 7" id="KW-0813">Transport</keyword>
<dbReference type="GO" id="GO:0055085">
    <property type="term" value="P:transmembrane transport"/>
    <property type="evidence" value="ECO:0007669"/>
    <property type="project" value="InterPro"/>
</dbReference>
<feature type="domain" description="ABC transmembrane type-1" evidence="8">
    <location>
        <begin position="84"/>
        <end position="295"/>
    </location>
</feature>
<dbReference type="RefSeq" id="WP_036625178.1">
    <property type="nucleotide sequence ID" value="NZ_BGML01000002.1"/>
</dbReference>
<feature type="transmembrane region" description="Helical" evidence="7">
    <location>
        <begin position="90"/>
        <end position="109"/>
    </location>
</feature>
<dbReference type="Gene3D" id="1.10.3720.10">
    <property type="entry name" value="MetI-like"/>
    <property type="match status" value="1"/>
</dbReference>
<evidence type="ECO:0000256" key="5">
    <source>
        <dbReference type="ARBA" id="ARBA00022989"/>
    </source>
</evidence>
<feature type="transmembrane region" description="Helical" evidence="7">
    <location>
        <begin position="274"/>
        <end position="296"/>
    </location>
</feature>
<keyword evidence="4 7" id="KW-0812">Transmembrane</keyword>
<evidence type="ECO:0000256" key="7">
    <source>
        <dbReference type="RuleBase" id="RU363032"/>
    </source>
</evidence>
<evidence type="ECO:0000313" key="11">
    <source>
        <dbReference type="Proteomes" id="UP000029278"/>
    </source>
</evidence>
<evidence type="ECO:0000313" key="9">
    <source>
        <dbReference type="EMBL" id="KFN00851.1"/>
    </source>
</evidence>
<evidence type="ECO:0000256" key="6">
    <source>
        <dbReference type="ARBA" id="ARBA00023136"/>
    </source>
</evidence>
<dbReference type="InterPro" id="IPR051393">
    <property type="entry name" value="ABC_transporter_permease"/>
</dbReference>
<comment type="caution">
    <text evidence="9">The sequence shown here is derived from an EMBL/GenBank/DDBJ whole genome shotgun (WGS) entry which is preliminary data.</text>
</comment>
<dbReference type="SUPFAM" id="SSF161098">
    <property type="entry name" value="MetI-like"/>
    <property type="match status" value="1"/>
</dbReference>
<evidence type="ECO:0000259" key="8">
    <source>
        <dbReference type="PROSITE" id="PS50928"/>
    </source>
</evidence>
<dbReference type="PANTHER" id="PTHR30193:SF1">
    <property type="entry name" value="ABC TRANSPORTER PERMEASE PROTEIN YESP-RELATED"/>
    <property type="match status" value="1"/>
</dbReference>
<comment type="similarity">
    <text evidence="7">Belongs to the binding-protein-dependent transport system permease family.</text>
</comment>
<reference evidence="10 12" key="2">
    <citation type="submission" date="2019-11" db="EMBL/GenBank/DDBJ databases">
        <title>Draft genome sequences of five Paenibacillus species of dairy origin.</title>
        <authorList>
            <person name="Olajide A.M."/>
            <person name="Chen S."/>
            <person name="Lapointe G."/>
        </authorList>
    </citation>
    <scope>NUCLEOTIDE SEQUENCE [LARGE SCALE GENOMIC DNA]</scope>
    <source>
        <strain evidence="10 12">3CT49</strain>
    </source>
</reference>
<dbReference type="OrthoDB" id="9788108at2"/>
<dbReference type="STRING" id="44252.DJ90_4446"/>
<dbReference type="GO" id="GO:0005886">
    <property type="term" value="C:plasma membrane"/>
    <property type="evidence" value="ECO:0007669"/>
    <property type="project" value="UniProtKB-SubCell"/>
</dbReference>
<dbReference type="EMBL" id="WNZZ01000015">
    <property type="protein sequence ID" value="MUG24426.1"/>
    <property type="molecule type" value="Genomic_DNA"/>
</dbReference>
<feature type="transmembrane region" description="Helical" evidence="7">
    <location>
        <begin position="227"/>
        <end position="254"/>
    </location>
</feature>
<sequence length="312" mass="35259">MQAAGSDAAMLRRTARRKRRRENFAGLFFISPWLIGFLLLMFFPMMFSLGISFTEWNMVGSPEFIGIQNYAQMFTADPFYWNAMTVTFKYVFIMVPLQVIFAILIAVLLNRASYGIKLFRAVFYLPSLIQGVTLALIFSWMLNDDFGPVNYMLELAGLPRVHWLTDPNVALYALIFIALWGVGSPMVLYLSALRSVSSEYYEAADIDGAGPIRKFFNITLPLITPTILFNILTSLISAFQTIVLAFVLTGGGPANSTYFYSLHVYRNAFTHFKMGYASAMAWVMFVLIVLLTGLILKSSKYWVYYEADGGGR</sequence>
<keyword evidence="11" id="KW-1185">Reference proteome</keyword>
<reference evidence="9 11" key="1">
    <citation type="submission" date="2014-04" db="EMBL/GenBank/DDBJ databases">
        <authorList>
            <person name="Bishop-Lilly K.A."/>
            <person name="Broomall S.M."/>
            <person name="Chain P.S."/>
            <person name="Chertkov O."/>
            <person name="Coyne S.R."/>
            <person name="Daligault H.E."/>
            <person name="Davenport K.W."/>
            <person name="Erkkila T."/>
            <person name="Frey K.G."/>
            <person name="Gibbons H.S."/>
            <person name="Gu W."/>
            <person name="Jaissle J."/>
            <person name="Johnson S.L."/>
            <person name="Koroleva G.I."/>
            <person name="Ladner J.T."/>
            <person name="Lo C.-C."/>
            <person name="Minogue T.D."/>
            <person name="Munk C."/>
            <person name="Palacios G.F."/>
            <person name="Redden C.L."/>
            <person name="Rosenzweig C.N."/>
            <person name="Scholz M.B."/>
            <person name="Teshima H."/>
            <person name="Xu Y."/>
        </authorList>
    </citation>
    <scope>NUCLEOTIDE SEQUENCE [LARGE SCALE GENOMIC DNA]</scope>
    <source>
        <strain evidence="9 11">8244</strain>
    </source>
</reference>
<feature type="transmembrane region" description="Helical" evidence="7">
    <location>
        <begin position="169"/>
        <end position="190"/>
    </location>
</feature>
<keyword evidence="3" id="KW-1003">Cell membrane</keyword>
<dbReference type="HOGENOM" id="CLU_016047_0_2_9"/>
<dbReference type="CDD" id="cd06261">
    <property type="entry name" value="TM_PBP2"/>
    <property type="match status" value="1"/>
</dbReference>
<evidence type="ECO:0000256" key="2">
    <source>
        <dbReference type="ARBA" id="ARBA00022448"/>
    </source>
</evidence>
<dbReference type="Pfam" id="PF00528">
    <property type="entry name" value="BPD_transp_1"/>
    <property type="match status" value="1"/>
</dbReference>
<dbReference type="GeneID" id="77008953"/>
<organism evidence="9 11">
    <name type="scientific">Paenibacillus macerans</name>
    <name type="common">Bacillus macerans</name>
    <dbReference type="NCBI Taxonomy" id="44252"/>
    <lineage>
        <taxon>Bacteria</taxon>
        <taxon>Bacillati</taxon>
        <taxon>Bacillota</taxon>
        <taxon>Bacilli</taxon>
        <taxon>Bacillales</taxon>
        <taxon>Paenibacillaceae</taxon>
        <taxon>Paenibacillus</taxon>
    </lineage>
</organism>
<dbReference type="Proteomes" id="UP000029278">
    <property type="component" value="Unassembled WGS sequence"/>
</dbReference>
<feature type="transmembrane region" description="Helical" evidence="7">
    <location>
        <begin position="121"/>
        <end position="142"/>
    </location>
</feature>